<dbReference type="EMBL" id="NAEW01000001">
    <property type="protein sequence ID" value="OQM43448.1"/>
    <property type="molecule type" value="Genomic_DNA"/>
</dbReference>
<dbReference type="RefSeq" id="WP_080858558.1">
    <property type="nucleotide sequence ID" value="NZ_CP077405.1"/>
</dbReference>
<protein>
    <submittedName>
        <fullName evidence="1">Uncharacterized protein</fullName>
    </submittedName>
</protein>
<accession>A0A1V8P418</accession>
<evidence type="ECO:0000313" key="1">
    <source>
        <dbReference type="EMBL" id="OQM43448.1"/>
    </source>
</evidence>
<comment type="caution">
    <text evidence="1">The sequence shown here is derived from an EMBL/GenBank/DDBJ whole genome shotgun (WGS) entry which is preliminary data.</text>
</comment>
<name>A0A1V8P418_CITBR</name>
<reference evidence="1 2" key="1">
    <citation type="submission" date="2017-03" db="EMBL/GenBank/DDBJ databases">
        <authorList>
            <person name="Afonso C.L."/>
            <person name="Miller P.J."/>
            <person name="Scott M.A."/>
            <person name="Spackman E."/>
            <person name="Goraichik I."/>
            <person name="Dimitrov K.M."/>
            <person name="Suarez D.L."/>
            <person name="Swayne D.E."/>
        </authorList>
    </citation>
    <scope>NUCLEOTIDE SEQUENCE [LARGE SCALE GENOMIC DNA]</scope>
    <source>
        <strain evidence="1 2">ATCC 51113</strain>
    </source>
</reference>
<evidence type="ECO:0000313" key="2">
    <source>
        <dbReference type="Proteomes" id="UP000192573"/>
    </source>
</evidence>
<sequence length="137" mass="14492">MAGPVADKPEAGVIYAQSYKENVYQGAHGNESVIEGFIELNGAPTGTEVRLLRLPIGMRINSVQITTDGIGAGATVTIKSGDHELVHADDVHAKVTHHFVVEPYSTLTDGEVLTATVDCVSATGKLNVLVRYSVVGY</sequence>
<gene>
    <name evidence="1" type="ORF">BZK42_00675</name>
</gene>
<dbReference type="Proteomes" id="UP000192573">
    <property type="component" value="Unassembled WGS sequence"/>
</dbReference>
<organism evidence="1 2">
    <name type="scientific">Citrobacter braakii</name>
    <dbReference type="NCBI Taxonomy" id="57706"/>
    <lineage>
        <taxon>Bacteria</taxon>
        <taxon>Pseudomonadati</taxon>
        <taxon>Pseudomonadota</taxon>
        <taxon>Gammaproteobacteria</taxon>
        <taxon>Enterobacterales</taxon>
        <taxon>Enterobacteriaceae</taxon>
        <taxon>Citrobacter</taxon>
        <taxon>Citrobacter freundii complex</taxon>
    </lineage>
</organism>
<dbReference type="AlphaFoldDB" id="A0A1V8P418"/>
<proteinExistence type="predicted"/>